<comment type="similarity">
    <text evidence="2">Belongs to the SusD family.</text>
</comment>
<gene>
    <name evidence="9" type="ORF">HNP37_002753</name>
</gene>
<name>A0A7W7IYL0_9FLAO</name>
<dbReference type="RefSeq" id="WP_184162871.1">
    <property type="nucleotide sequence ID" value="NZ_JACHLD010000004.1"/>
</dbReference>
<sequence>MKIKYIKSSILAFSMLLMLNSCSEDFLTIEPTTQLTADAIQTDSDFEALVNAAYDPLRWQVDGAATRHMYPVMFQDMRADNVVSQWATFWVAGQAFDKNPIAPNNPSVEGMWKKWYTMISRANTAIGIISETNKITDENFKLQLIAQAKFLRGFAYFELVKHFGGVPLITEYIKDASYNFKKPKATAAEVYVQIEKDLLDAAQVLPTIAAKKGRATKGAAYAFLAKANLYQKDYNETVKYCEQVMSLGYSLEEKFEDNWDLNNEYGKESIFEIGYISGSLYNNFEGGQSYSNQGSSTHQMFGFLFNSSVGNSAFGNSVPRQELIDFYDNSDRRKEYTFITPQTIVRGGRGAISCNCSTNPDGSINFSTEGQWVFGTDTYNYFWPTGTAAFKSKASMYKYWIPPAVQDALQNYADSPLNEKIIRYADVLLMHAEATLMGGTGTLSGASSFQLVTERAYGAGNPKIPAYTLQGVKDERRRELATEGWDRYTDLVRWGDAKAALEAVGKVFVVGRDELLPIPASEIQQVGATILIQNPGY</sequence>
<organism evidence="9 10">
    <name type="scientific">Flavobacterium nitrogenifigens</name>
    <dbReference type="NCBI Taxonomy" id="1617283"/>
    <lineage>
        <taxon>Bacteria</taxon>
        <taxon>Pseudomonadati</taxon>
        <taxon>Bacteroidota</taxon>
        <taxon>Flavobacteriia</taxon>
        <taxon>Flavobacteriales</taxon>
        <taxon>Flavobacteriaceae</taxon>
        <taxon>Flavobacterium</taxon>
    </lineage>
</organism>
<evidence type="ECO:0000313" key="9">
    <source>
        <dbReference type="EMBL" id="MBB4802678.1"/>
    </source>
</evidence>
<dbReference type="Gene3D" id="1.25.40.390">
    <property type="match status" value="1"/>
</dbReference>
<dbReference type="Pfam" id="PF14322">
    <property type="entry name" value="SusD-like_3"/>
    <property type="match status" value="1"/>
</dbReference>
<dbReference type="GO" id="GO:0009279">
    <property type="term" value="C:cell outer membrane"/>
    <property type="evidence" value="ECO:0007669"/>
    <property type="project" value="UniProtKB-SubCell"/>
</dbReference>
<dbReference type="InterPro" id="IPR012944">
    <property type="entry name" value="SusD_RagB_dom"/>
</dbReference>
<evidence type="ECO:0000256" key="4">
    <source>
        <dbReference type="ARBA" id="ARBA00023136"/>
    </source>
</evidence>
<dbReference type="EMBL" id="JACHLD010000004">
    <property type="protein sequence ID" value="MBB4802678.1"/>
    <property type="molecule type" value="Genomic_DNA"/>
</dbReference>
<keyword evidence="5" id="KW-0998">Cell outer membrane</keyword>
<dbReference type="InterPro" id="IPR033985">
    <property type="entry name" value="SusD-like_N"/>
</dbReference>
<proteinExistence type="inferred from homology"/>
<protein>
    <recommendedName>
        <fullName evidence="11">Starch-binding associating with outer membrane</fullName>
    </recommendedName>
</protein>
<keyword evidence="4" id="KW-0472">Membrane</keyword>
<evidence type="ECO:0000256" key="5">
    <source>
        <dbReference type="ARBA" id="ARBA00023237"/>
    </source>
</evidence>
<evidence type="ECO:0000256" key="2">
    <source>
        <dbReference type="ARBA" id="ARBA00006275"/>
    </source>
</evidence>
<feature type="domain" description="RagB/SusD" evidence="7">
    <location>
        <begin position="290"/>
        <end position="537"/>
    </location>
</feature>
<dbReference type="InterPro" id="IPR011990">
    <property type="entry name" value="TPR-like_helical_dom_sf"/>
</dbReference>
<dbReference type="Pfam" id="PF07980">
    <property type="entry name" value="SusD_RagB"/>
    <property type="match status" value="1"/>
</dbReference>
<evidence type="ECO:0000256" key="3">
    <source>
        <dbReference type="ARBA" id="ARBA00022729"/>
    </source>
</evidence>
<evidence type="ECO:0000313" key="10">
    <source>
        <dbReference type="Proteomes" id="UP000561681"/>
    </source>
</evidence>
<comment type="caution">
    <text evidence="9">The sequence shown here is derived from an EMBL/GenBank/DDBJ whole genome shotgun (WGS) entry which is preliminary data.</text>
</comment>
<feature type="signal peptide" evidence="6">
    <location>
        <begin position="1"/>
        <end position="23"/>
    </location>
</feature>
<evidence type="ECO:0000256" key="1">
    <source>
        <dbReference type="ARBA" id="ARBA00004442"/>
    </source>
</evidence>
<dbReference type="Proteomes" id="UP000561681">
    <property type="component" value="Unassembled WGS sequence"/>
</dbReference>
<feature type="chain" id="PRO_5030827608" description="Starch-binding associating with outer membrane" evidence="6">
    <location>
        <begin position="24"/>
        <end position="537"/>
    </location>
</feature>
<keyword evidence="3 6" id="KW-0732">Signal</keyword>
<dbReference type="AlphaFoldDB" id="A0A7W7IYL0"/>
<evidence type="ECO:0000259" key="8">
    <source>
        <dbReference type="Pfam" id="PF14322"/>
    </source>
</evidence>
<evidence type="ECO:0000259" key="7">
    <source>
        <dbReference type="Pfam" id="PF07980"/>
    </source>
</evidence>
<keyword evidence="10" id="KW-1185">Reference proteome</keyword>
<evidence type="ECO:0008006" key="11">
    <source>
        <dbReference type="Google" id="ProtNLM"/>
    </source>
</evidence>
<reference evidence="9 10" key="1">
    <citation type="submission" date="2020-08" db="EMBL/GenBank/DDBJ databases">
        <title>Functional genomics of gut bacteria from endangered species of beetles.</title>
        <authorList>
            <person name="Carlos-Shanley C."/>
        </authorList>
    </citation>
    <scope>NUCLEOTIDE SEQUENCE [LARGE SCALE GENOMIC DNA]</scope>
    <source>
        <strain evidence="9 10">S00142</strain>
    </source>
</reference>
<dbReference type="SUPFAM" id="SSF48452">
    <property type="entry name" value="TPR-like"/>
    <property type="match status" value="1"/>
</dbReference>
<comment type="subcellular location">
    <subcellularLocation>
        <location evidence="1">Cell outer membrane</location>
    </subcellularLocation>
</comment>
<accession>A0A7W7IYL0</accession>
<evidence type="ECO:0000256" key="6">
    <source>
        <dbReference type="SAM" id="SignalP"/>
    </source>
</evidence>
<feature type="domain" description="SusD-like N-terminal" evidence="8">
    <location>
        <begin position="26"/>
        <end position="227"/>
    </location>
</feature>